<protein>
    <submittedName>
        <fullName evidence="2">Regulatory protein RecX</fullName>
    </submittedName>
</protein>
<evidence type="ECO:0000313" key="3">
    <source>
        <dbReference type="Proteomes" id="UP001595530"/>
    </source>
</evidence>
<organism evidence="2 3">
    <name type="scientific">Undibacterium arcticum</name>
    <dbReference type="NCBI Taxonomy" id="1762892"/>
    <lineage>
        <taxon>Bacteria</taxon>
        <taxon>Pseudomonadati</taxon>
        <taxon>Pseudomonadota</taxon>
        <taxon>Betaproteobacteria</taxon>
        <taxon>Burkholderiales</taxon>
        <taxon>Oxalobacteraceae</taxon>
        <taxon>Undibacterium</taxon>
    </lineage>
</organism>
<reference evidence="3" key="1">
    <citation type="journal article" date="2019" name="Int. J. Syst. Evol. Microbiol.">
        <title>The Global Catalogue of Microorganisms (GCM) 10K type strain sequencing project: providing services to taxonomists for standard genome sequencing and annotation.</title>
        <authorList>
            <consortium name="The Broad Institute Genomics Platform"/>
            <consortium name="The Broad Institute Genome Sequencing Center for Infectious Disease"/>
            <person name="Wu L."/>
            <person name="Ma J."/>
        </authorList>
    </citation>
    <scope>NUCLEOTIDE SEQUENCE [LARGE SCALE GENOMIC DNA]</scope>
    <source>
        <strain evidence="3">KCTC 42986</strain>
    </source>
</reference>
<accession>A0ABV7F5V8</accession>
<keyword evidence="1" id="KW-0963">Cytoplasm</keyword>
<proteinExistence type="predicted"/>
<dbReference type="RefSeq" id="WP_390329279.1">
    <property type="nucleotide sequence ID" value="NZ_JBHRTP010000052.1"/>
</dbReference>
<sequence length="134" mass="14734">MAAQPAHLRQKLLQRGYGLEEVDPAIAFLAEHQFQSDVRYAGMKSRSVQHLAGDRKIALVLKGKGIAAELAAEQIETLPAEEGRAVGAAHRFRRQIEADGLTQALKVKIYRYLATRGFSAKSIKTAIIAIQQPE</sequence>
<keyword evidence="3" id="KW-1185">Reference proteome</keyword>
<gene>
    <name evidence="2" type="ORF">ACFOFO_16120</name>
</gene>
<dbReference type="PANTHER" id="PTHR33602">
    <property type="entry name" value="REGULATORY PROTEIN RECX FAMILY PROTEIN"/>
    <property type="match status" value="1"/>
</dbReference>
<dbReference type="EMBL" id="JBHRTP010000052">
    <property type="protein sequence ID" value="MFC3109468.1"/>
    <property type="molecule type" value="Genomic_DNA"/>
</dbReference>
<evidence type="ECO:0000256" key="1">
    <source>
        <dbReference type="ARBA" id="ARBA00022490"/>
    </source>
</evidence>
<evidence type="ECO:0000313" key="2">
    <source>
        <dbReference type="EMBL" id="MFC3109468.1"/>
    </source>
</evidence>
<dbReference type="Proteomes" id="UP001595530">
    <property type="component" value="Unassembled WGS sequence"/>
</dbReference>
<dbReference type="PANTHER" id="PTHR33602:SF1">
    <property type="entry name" value="REGULATORY PROTEIN RECX FAMILY PROTEIN"/>
    <property type="match status" value="1"/>
</dbReference>
<comment type="caution">
    <text evidence="2">The sequence shown here is derived from an EMBL/GenBank/DDBJ whole genome shotgun (WGS) entry which is preliminary data.</text>
</comment>
<dbReference type="InterPro" id="IPR003783">
    <property type="entry name" value="Regulatory_RecX"/>
</dbReference>
<name>A0ABV7F5V8_9BURK</name>